<evidence type="ECO:0000256" key="1">
    <source>
        <dbReference type="SAM" id="MobiDB-lite"/>
    </source>
</evidence>
<dbReference type="AlphaFoldDB" id="A0AAE0NKD1"/>
<evidence type="ECO:0000313" key="5">
    <source>
        <dbReference type="Proteomes" id="UP001287356"/>
    </source>
</evidence>
<protein>
    <recommendedName>
        <fullName evidence="3">DUF7732 domain-containing protein</fullName>
    </recommendedName>
</protein>
<evidence type="ECO:0000259" key="3">
    <source>
        <dbReference type="Pfam" id="PF24866"/>
    </source>
</evidence>
<evidence type="ECO:0000313" key="4">
    <source>
        <dbReference type="EMBL" id="KAK3383045.1"/>
    </source>
</evidence>
<dbReference type="Pfam" id="PF24866">
    <property type="entry name" value="DUF7732"/>
    <property type="match status" value="1"/>
</dbReference>
<proteinExistence type="predicted"/>
<feature type="region of interest" description="Disordered" evidence="1">
    <location>
        <begin position="49"/>
        <end position="129"/>
    </location>
</feature>
<feature type="signal peptide" evidence="2">
    <location>
        <begin position="1"/>
        <end position="20"/>
    </location>
</feature>
<comment type="caution">
    <text evidence="4">The sequence shown here is derived from an EMBL/GenBank/DDBJ whole genome shotgun (WGS) entry which is preliminary data.</text>
</comment>
<dbReference type="InterPro" id="IPR056634">
    <property type="entry name" value="DUF7732"/>
</dbReference>
<feature type="domain" description="DUF7732" evidence="3">
    <location>
        <begin position="134"/>
        <end position="262"/>
    </location>
</feature>
<name>A0AAE0NKD1_9PEZI</name>
<feature type="compositionally biased region" description="Low complexity" evidence="1">
    <location>
        <begin position="111"/>
        <end position="123"/>
    </location>
</feature>
<feature type="compositionally biased region" description="Gly residues" evidence="1">
    <location>
        <begin position="55"/>
        <end position="110"/>
    </location>
</feature>
<reference evidence="4" key="2">
    <citation type="submission" date="2023-06" db="EMBL/GenBank/DDBJ databases">
        <authorList>
            <consortium name="Lawrence Berkeley National Laboratory"/>
            <person name="Haridas S."/>
            <person name="Hensen N."/>
            <person name="Bonometti L."/>
            <person name="Westerberg I."/>
            <person name="Brannstrom I.O."/>
            <person name="Guillou S."/>
            <person name="Cros-Aarteil S."/>
            <person name="Calhoun S."/>
            <person name="Kuo A."/>
            <person name="Mondo S."/>
            <person name="Pangilinan J."/>
            <person name="Riley R."/>
            <person name="Labutti K."/>
            <person name="Andreopoulos B."/>
            <person name="Lipzen A."/>
            <person name="Chen C."/>
            <person name="Yanf M."/>
            <person name="Daum C."/>
            <person name="Ng V."/>
            <person name="Clum A."/>
            <person name="Steindorff A."/>
            <person name="Ohm R."/>
            <person name="Martin F."/>
            <person name="Silar P."/>
            <person name="Natvig D."/>
            <person name="Lalanne C."/>
            <person name="Gautier V."/>
            <person name="Ament-Velasquez S.L."/>
            <person name="Kruys A."/>
            <person name="Hutchinson M.I."/>
            <person name="Powell A.J."/>
            <person name="Barry K."/>
            <person name="Miller A.N."/>
            <person name="Grigoriev I.V."/>
            <person name="Debuchy R."/>
            <person name="Gladieux P."/>
            <person name="Thoren M.H."/>
            <person name="Johannesson H."/>
        </authorList>
    </citation>
    <scope>NUCLEOTIDE SEQUENCE</scope>
    <source>
        <strain evidence="4">CBS 958.72</strain>
    </source>
</reference>
<organism evidence="4 5">
    <name type="scientific">Lasiosphaeria ovina</name>
    <dbReference type="NCBI Taxonomy" id="92902"/>
    <lineage>
        <taxon>Eukaryota</taxon>
        <taxon>Fungi</taxon>
        <taxon>Dikarya</taxon>
        <taxon>Ascomycota</taxon>
        <taxon>Pezizomycotina</taxon>
        <taxon>Sordariomycetes</taxon>
        <taxon>Sordariomycetidae</taxon>
        <taxon>Sordariales</taxon>
        <taxon>Lasiosphaeriaceae</taxon>
        <taxon>Lasiosphaeria</taxon>
    </lineage>
</organism>
<keyword evidence="5" id="KW-1185">Reference proteome</keyword>
<keyword evidence="2" id="KW-0732">Signal</keyword>
<reference evidence="4" key="1">
    <citation type="journal article" date="2023" name="Mol. Phylogenet. Evol.">
        <title>Genome-scale phylogeny and comparative genomics of the fungal order Sordariales.</title>
        <authorList>
            <person name="Hensen N."/>
            <person name="Bonometti L."/>
            <person name="Westerberg I."/>
            <person name="Brannstrom I.O."/>
            <person name="Guillou S."/>
            <person name="Cros-Aarteil S."/>
            <person name="Calhoun S."/>
            <person name="Haridas S."/>
            <person name="Kuo A."/>
            <person name="Mondo S."/>
            <person name="Pangilinan J."/>
            <person name="Riley R."/>
            <person name="LaButti K."/>
            <person name="Andreopoulos B."/>
            <person name="Lipzen A."/>
            <person name="Chen C."/>
            <person name="Yan M."/>
            <person name="Daum C."/>
            <person name="Ng V."/>
            <person name="Clum A."/>
            <person name="Steindorff A."/>
            <person name="Ohm R.A."/>
            <person name="Martin F."/>
            <person name="Silar P."/>
            <person name="Natvig D.O."/>
            <person name="Lalanne C."/>
            <person name="Gautier V."/>
            <person name="Ament-Velasquez S.L."/>
            <person name="Kruys A."/>
            <person name="Hutchinson M.I."/>
            <person name="Powell A.J."/>
            <person name="Barry K."/>
            <person name="Miller A.N."/>
            <person name="Grigoriev I.V."/>
            <person name="Debuchy R."/>
            <person name="Gladieux P."/>
            <person name="Hiltunen Thoren M."/>
            <person name="Johannesson H."/>
        </authorList>
    </citation>
    <scope>NUCLEOTIDE SEQUENCE</scope>
    <source>
        <strain evidence="4">CBS 958.72</strain>
    </source>
</reference>
<accession>A0AAE0NKD1</accession>
<gene>
    <name evidence="4" type="ORF">B0T24DRAFT_32200</name>
</gene>
<sequence length="302" mass="29646">MRLNVAFLVSTLLADATVHALVAPGAGQVAQHQPLERAEQSASSFFSDLWKRRGGGGSGGGRGGGSSSGGSSSGGTSSGGTSSGGTSSGGSTGGTSGSSGGGVSGAGRGGSSSTAGGRTTTGSGPPPAYGGGRYYGGGAAQPYKAGATSASGIKPLLVGGLVGGAVALAFWPGIWAHSVYLYPYSHPHNYYNASSKLNETKPVVCGCDEFSECGCDENGNSTYMDDVLGNGSYAGLNQSLVTVGNYSGKETILINGTLPNGTTAAGGDEDPNNSAGAGFRMLLENAGWWPVVATVCGMVFVI</sequence>
<dbReference type="Proteomes" id="UP001287356">
    <property type="component" value="Unassembled WGS sequence"/>
</dbReference>
<dbReference type="PANTHER" id="PTHR42091">
    <property type="entry name" value="CONSERVED GLYCINE-RICH PROTEIN (AFU_ORTHOLOGUE AFUA_7G02440)"/>
    <property type="match status" value="1"/>
</dbReference>
<feature type="chain" id="PRO_5041913924" description="DUF7732 domain-containing protein" evidence="2">
    <location>
        <begin position="21"/>
        <end position="302"/>
    </location>
</feature>
<dbReference type="EMBL" id="JAULSN010000001">
    <property type="protein sequence ID" value="KAK3383045.1"/>
    <property type="molecule type" value="Genomic_DNA"/>
</dbReference>
<dbReference type="PANTHER" id="PTHR42091:SF1">
    <property type="entry name" value="CONSERVED GLYCINE-RICH PROTEIN (AFU_ORTHOLOGUE AFUA_7G02440)"/>
    <property type="match status" value="1"/>
</dbReference>
<evidence type="ECO:0000256" key="2">
    <source>
        <dbReference type="SAM" id="SignalP"/>
    </source>
</evidence>